<sequence length="1216" mass="138551">MAEDNLKNLAFGYGDTNARRNDASEEEEEKGEEKLNSVQSSGARFNGVSNHALDKEKNSESVLDPLFPNDAVLQPKKNNIKSEKTTSDWDNDDLTVKEKRGKTQKRVLNTRKNLRAFKKCIELLEERIAVMEARWSNMDKKQADQESDEIESEENSSKSGDADDRSDTNAQGNNSASGTKCTFKCAQARAEVLPHLWNTYIALKESDSEDTKAAIDILLSARQSKKGRTRPSLRKSQRTQQSQVELVKGAVPLKSVVDNTKGCRMPNQIRINSKALAAVLRAIIDPDGDNLEAYGPLIIRAPYKPLIHYGPDIRKLLDALRVAEEQSSEHNGGPEGAFAHSTGISHVFSDDEIACTTPRLVEDGEDHSGHTQGNSRADLPSSQKSVYTEENLNKPMAEELAKKTKEVTAVHESPYHQVLRNMGFPLSSLECPSCTGSVLPHLQCLVEFMDIWLEPIVQRLRNRTIKKVRFVDLWHLYQPGDLVVERRPKAKTFAEMSHRLCMKVLRTTGGNWSKSGRAEFPDADIQDDDDDDDDAIEHNDRSTFYIEAYYVDYDGSKFVPATRLFQINPFHGERPILDLELTPADPHENNDSNIRNMTERGALFASYVPKTKHMLCKGFDLETQDEIDGPVMVDISEYYRYAASEKIFPPNFVRPERYLCPAAEIDDIDMCPCGAIQCEMEHRSAYRSIYDEPHLISGKALADQFLDDLRMEEYMKTQTLFKSRPSQDNEQDALHPSEYVICHYRAFVYVLRSRKWAQVYVGDLNETKEAVTGSPFEKLVLPDNHRHLILSQVEQHFRQRSFSGKHRQDDLDFVQGKGKGLIILLHGPPGVGKTSTAETIAHSFNRPLLPITCGDLGSKASEVEKNLQLHFKLAGQWGCVMLLDEADVFLSQRDRDDYQRNSIVSVFLRMLEYYTGLLFLTSNRVGTFDEAFKSRIHIILYYEPFDKETTLKVWKSFIAHAVSQMKLREDIKFRIDKNEILEFALQHFRKDKNARWNGRQIRNAFQSALAMAEYDALHPDSSSSTDTESSHEETHENRDKAKIQQKILEVRLGRKQFEVIAQTMASFDKYVRETIGMTFEQKAFVEKLRSDPDILMRIRDSDYLNPLARMDRLNRSMKSEIERRHNDGKKGAATDSEEEPVCRKSKNRKVKESSDLEDDGILATNSGKRRPKKQKEEHSGDSSMDSEDEKKQSTKSMSKKTKSSLEKDDYNKSAQS</sequence>
<dbReference type="InParanoid" id="A0A0D1XUN2"/>
<feature type="region of interest" description="Disordered" evidence="1">
    <location>
        <begin position="1018"/>
        <end position="1042"/>
    </location>
</feature>
<evidence type="ECO:0000313" key="4">
    <source>
        <dbReference type="Proteomes" id="UP000053259"/>
    </source>
</evidence>
<dbReference type="VEuPathDB" id="FungiDB:PV09_02895"/>
<dbReference type="InterPro" id="IPR054289">
    <property type="entry name" value="DUF7025"/>
</dbReference>
<dbReference type="OrthoDB" id="10042665at2759"/>
<dbReference type="Gene3D" id="3.40.50.300">
    <property type="entry name" value="P-loop containing nucleotide triphosphate hydrolases"/>
    <property type="match status" value="1"/>
</dbReference>
<feature type="region of interest" description="Disordered" evidence="1">
    <location>
        <begin position="361"/>
        <end position="386"/>
    </location>
</feature>
<dbReference type="GO" id="GO:0016887">
    <property type="term" value="F:ATP hydrolysis activity"/>
    <property type="evidence" value="ECO:0007669"/>
    <property type="project" value="InterPro"/>
</dbReference>
<dbReference type="GeneID" id="27310868"/>
<dbReference type="HOGENOM" id="CLU_004471_2_3_1"/>
<dbReference type="RefSeq" id="XP_016216320.1">
    <property type="nucleotide sequence ID" value="XM_016356014.1"/>
</dbReference>
<dbReference type="SMART" id="SM00382">
    <property type="entry name" value="AAA"/>
    <property type="match status" value="1"/>
</dbReference>
<feature type="domain" description="AAA+ ATPase" evidence="2">
    <location>
        <begin position="819"/>
        <end position="946"/>
    </location>
</feature>
<reference evidence="3 4" key="1">
    <citation type="submission" date="2015-01" db="EMBL/GenBank/DDBJ databases">
        <title>The Genome Sequence of Ochroconis gallopava CBS43764.</title>
        <authorList>
            <consortium name="The Broad Institute Genomics Platform"/>
            <person name="Cuomo C."/>
            <person name="de Hoog S."/>
            <person name="Gorbushina A."/>
            <person name="Stielow B."/>
            <person name="Teixiera M."/>
            <person name="Abouelleil A."/>
            <person name="Chapman S.B."/>
            <person name="Priest M."/>
            <person name="Young S.K."/>
            <person name="Wortman J."/>
            <person name="Nusbaum C."/>
            <person name="Birren B."/>
        </authorList>
    </citation>
    <scope>NUCLEOTIDE SEQUENCE [LARGE SCALE GENOMIC DNA]</scope>
    <source>
        <strain evidence="3 4">CBS 43764</strain>
    </source>
</reference>
<accession>A0A0D1XUN2</accession>
<evidence type="ECO:0000256" key="1">
    <source>
        <dbReference type="SAM" id="MobiDB-lite"/>
    </source>
</evidence>
<evidence type="ECO:0000313" key="3">
    <source>
        <dbReference type="EMBL" id="KIW06451.1"/>
    </source>
</evidence>
<feature type="region of interest" description="Disordered" evidence="1">
    <location>
        <begin position="1"/>
        <end position="92"/>
    </location>
</feature>
<feature type="compositionally biased region" description="Polar residues" evidence="1">
    <location>
        <begin position="36"/>
        <end position="49"/>
    </location>
</feature>
<keyword evidence="4" id="KW-1185">Reference proteome</keyword>
<feature type="compositionally biased region" description="Acidic residues" evidence="1">
    <location>
        <begin position="521"/>
        <end position="534"/>
    </location>
</feature>
<feature type="compositionally biased region" description="Basic and acidic residues" evidence="1">
    <location>
        <begin position="1028"/>
        <end position="1042"/>
    </location>
</feature>
<dbReference type="STRING" id="253628.A0A0D1XUN2"/>
<dbReference type="Pfam" id="PF23232">
    <property type="entry name" value="AAA_lid_13"/>
    <property type="match status" value="1"/>
</dbReference>
<dbReference type="AlphaFoldDB" id="A0A0D1XUN2"/>
<feature type="compositionally biased region" description="Polar residues" evidence="1">
    <location>
        <begin position="370"/>
        <end position="386"/>
    </location>
</feature>
<dbReference type="Pfam" id="PF00004">
    <property type="entry name" value="AAA"/>
    <property type="match status" value="1"/>
</dbReference>
<dbReference type="Pfam" id="PF22942">
    <property type="entry name" value="DUF7025"/>
    <property type="match status" value="1"/>
</dbReference>
<dbReference type="PANTHER" id="PTHR46411">
    <property type="entry name" value="FAMILY ATPASE, PUTATIVE-RELATED"/>
    <property type="match status" value="1"/>
</dbReference>
<dbReference type="EMBL" id="KN847535">
    <property type="protein sequence ID" value="KIW06451.1"/>
    <property type="molecule type" value="Genomic_DNA"/>
</dbReference>
<feature type="region of interest" description="Disordered" evidence="1">
    <location>
        <begin position="515"/>
        <end position="534"/>
    </location>
</feature>
<dbReference type="SUPFAM" id="SSF52540">
    <property type="entry name" value="P-loop containing nucleoside triphosphate hydrolases"/>
    <property type="match status" value="1"/>
</dbReference>
<organism evidence="3 4">
    <name type="scientific">Verruconis gallopava</name>
    <dbReference type="NCBI Taxonomy" id="253628"/>
    <lineage>
        <taxon>Eukaryota</taxon>
        <taxon>Fungi</taxon>
        <taxon>Dikarya</taxon>
        <taxon>Ascomycota</taxon>
        <taxon>Pezizomycotina</taxon>
        <taxon>Dothideomycetes</taxon>
        <taxon>Pleosporomycetidae</taxon>
        <taxon>Venturiales</taxon>
        <taxon>Sympoventuriaceae</taxon>
        <taxon>Verruconis</taxon>
    </lineage>
</organism>
<dbReference type="InterPro" id="IPR003593">
    <property type="entry name" value="AAA+_ATPase"/>
</dbReference>
<proteinExistence type="predicted"/>
<dbReference type="Proteomes" id="UP000053259">
    <property type="component" value="Unassembled WGS sequence"/>
</dbReference>
<feature type="region of interest" description="Disordered" evidence="1">
    <location>
        <begin position="137"/>
        <end position="179"/>
    </location>
</feature>
<feature type="compositionally biased region" description="Basic and acidic residues" evidence="1">
    <location>
        <begin position="1203"/>
        <end position="1216"/>
    </location>
</feature>
<protein>
    <recommendedName>
        <fullName evidence="2">AAA+ ATPase domain-containing protein</fullName>
    </recommendedName>
</protein>
<dbReference type="InterPro" id="IPR056599">
    <property type="entry name" value="AAA_lid_fung"/>
</dbReference>
<dbReference type="GO" id="GO:0005524">
    <property type="term" value="F:ATP binding"/>
    <property type="evidence" value="ECO:0007669"/>
    <property type="project" value="InterPro"/>
</dbReference>
<feature type="compositionally biased region" description="Polar residues" evidence="1">
    <location>
        <begin position="168"/>
        <end position="179"/>
    </location>
</feature>
<name>A0A0D1XUN2_9PEZI</name>
<dbReference type="InterPro" id="IPR027417">
    <property type="entry name" value="P-loop_NTPase"/>
</dbReference>
<dbReference type="InterPro" id="IPR003959">
    <property type="entry name" value="ATPase_AAA_core"/>
</dbReference>
<dbReference type="PANTHER" id="PTHR46411:SF2">
    <property type="entry name" value="AAA+ ATPASE DOMAIN-CONTAINING PROTEIN"/>
    <property type="match status" value="1"/>
</dbReference>
<feature type="region of interest" description="Disordered" evidence="1">
    <location>
        <begin position="1118"/>
        <end position="1216"/>
    </location>
</feature>
<feature type="compositionally biased region" description="Acidic residues" evidence="1">
    <location>
        <begin position="145"/>
        <end position="154"/>
    </location>
</feature>
<feature type="compositionally biased region" description="Basic and acidic residues" evidence="1">
    <location>
        <begin position="1118"/>
        <end position="1132"/>
    </location>
</feature>
<evidence type="ECO:0000259" key="2">
    <source>
        <dbReference type="SMART" id="SM00382"/>
    </source>
</evidence>
<dbReference type="CDD" id="cd19481">
    <property type="entry name" value="RecA-like_protease"/>
    <property type="match status" value="1"/>
</dbReference>
<gene>
    <name evidence="3" type="ORF">PV09_02895</name>
</gene>